<proteinExistence type="predicted"/>
<keyword evidence="1" id="KW-1133">Transmembrane helix</keyword>
<sequence>MAFQSVMPKLVVPSDVTIAEERFNVGKQKLSWMQTFGLMGMAPTLHLAYNRNDTKDMRAVLTKKYDPMASDPIVEILRTRQESIRKQVVAHNFMWVGVAAGAALPFWSFRKYDWKAKAIPIPFVAYAGSWVGRIVGDIAIGRTGEYSRDQFLGSLPAKQLYVLPDQE</sequence>
<gene>
    <name evidence="2" type="ORF">OMAR00292_LOCUS1799</name>
</gene>
<keyword evidence="1" id="KW-0472">Membrane</keyword>
<keyword evidence="1" id="KW-0812">Transmembrane</keyword>
<name>A0A7S3ULB8_OXYMA</name>
<accession>A0A7S3ULB8</accession>
<dbReference type="EMBL" id="HBIT01003907">
    <property type="protein sequence ID" value="CAE0615923.1"/>
    <property type="molecule type" value="Transcribed_RNA"/>
</dbReference>
<dbReference type="AlphaFoldDB" id="A0A7S3ULB8"/>
<feature type="transmembrane region" description="Helical" evidence="1">
    <location>
        <begin position="30"/>
        <end position="49"/>
    </location>
</feature>
<feature type="transmembrane region" description="Helical" evidence="1">
    <location>
        <begin position="88"/>
        <end position="107"/>
    </location>
</feature>
<organism evidence="2">
    <name type="scientific">Oxyrrhis marina</name>
    <name type="common">Dinoflagellate</name>
    <dbReference type="NCBI Taxonomy" id="2969"/>
    <lineage>
        <taxon>Eukaryota</taxon>
        <taxon>Sar</taxon>
        <taxon>Alveolata</taxon>
        <taxon>Dinophyceae</taxon>
        <taxon>Oxyrrhinales</taxon>
        <taxon>Oxyrrhinaceae</taxon>
        <taxon>Oxyrrhis</taxon>
    </lineage>
</organism>
<feature type="transmembrane region" description="Helical" evidence="1">
    <location>
        <begin position="119"/>
        <end position="140"/>
    </location>
</feature>
<evidence type="ECO:0000313" key="2">
    <source>
        <dbReference type="EMBL" id="CAE0615923.1"/>
    </source>
</evidence>
<reference evidence="2" key="1">
    <citation type="submission" date="2021-01" db="EMBL/GenBank/DDBJ databases">
        <authorList>
            <person name="Corre E."/>
            <person name="Pelletier E."/>
            <person name="Niang G."/>
            <person name="Scheremetjew M."/>
            <person name="Finn R."/>
            <person name="Kale V."/>
            <person name="Holt S."/>
            <person name="Cochrane G."/>
            <person name="Meng A."/>
            <person name="Brown T."/>
            <person name="Cohen L."/>
        </authorList>
    </citation>
    <scope>NUCLEOTIDE SEQUENCE</scope>
    <source>
        <strain evidence="2">CCMP1795</strain>
    </source>
</reference>
<evidence type="ECO:0000256" key="1">
    <source>
        <dbReference type="SAM" id="Phobius"/>
    </source>
</evidence>
<protein>
    <submittedName>
        <fullName evidence="2">Uncharacterized protein</fullName>
    </submittedName>
</protein>